<evidence type="ECO:0000256" key="1">
    <source>
        <dbReference type="ARBA" id="ARBA00004167"/>
    </source>
</evidence>
<dbReference type="GO" id="GO:0015628">
    <property type="term" value="P:protein secretion by the type II secretion system"/>
    <property type="evidence" value="ECO:0007669"/>
    <property type="project" value="InterPro"/>
</dbReference>
<dbReference type="InterPro" id="IPR013545">
    <property type="entry name" value="T2SS_protein-GspG_C"/>
</dbReference>
<dbReference type="Pfam" id="PF07963">
    <property type="entry name" value="N_methyl"/>
    <property type="match status" value="1"/>
</dbReference>
<dbReference type="Pfam" id="PF08334">
    <property type="entry name" value="T2SSG"/>
    <property type="match status" value="1"/>
</dbReference>
<dbReference type="PANTHER" id="PTHR30093">
    <property type="entry name" value="GENERAL SECRETION PATHWAY PROTEIN G"/>
    <property type="match status" value="1"/>
</dbReference>
<comment type="subcellular location">
    <subcellularLocation>
        <location evidence="1">Membrane</location>
        <topology evidence="1">Single-pass membrane protein</topology>
    </subcellularLocation>
</comment>
<comment type="caution">
    <text evidence="8">The sequence shown here is derived from an EMBL/GenBank/DDBJ whole genome shotgun (WGS) entry which is preliminary data.</text>
</comment>
<dbReference type="EMBL" id="LBPR01000026">
    <property type="protein sequence ID" value="KKP60302.1"/>
    <property type="molecule type" value="Genomic_DNA"/>
</dbReference>
<proteinExistence type="predicted"/>
<dbReference type="PANTHER" id="PTHR30093:SF44">
    <property type="entry name" value="TYPE II SECRETION SYSTEM CORE PROTEIN G"/>
    <property type="match status" value="1"/>
</dbReference>
<dbReference type="SUPFAM" id="SSF54523">
    <property type="entry name" value="Pili subunits"/>
    <property type="match status" value="1"/>
</dbReference>
<dbReference type="STRING" id="1618484.UR56_C0026G0010"/>
<dbReference type="GO" id="GO:0016020">
    <property type="term" value="C:membrane"/>
    <property type="evidence" value="ECO:0007669"/>
    <property type="project" value="UniProtKB-SubCell"/>
</dbReference>
<name>A0A0G0DYR3_9BACT</name>
<gene>
    <name evidence="8" type="ORF">UR56_C0026G0010</name>
</gene>
<reference evidence="8 9" key="1">
    <citation type="journal article" date="2015" name="Nature">
        <title>rRNA introns, odd ribosomes, and small enigmatic genomes across a large radiation of phyla.</title>
        <authorList>
            <person name="Brown C.T."/>
            <person name="Hug L.A."/>
            <person name="Thomas B.C."/>
            <person name="Sharon I."/>
            <person name="Castelle C.J."/>
            <person name="Singh A."/>
            <person name="Wilkins M.J."/>
            <person name="Williams K.H."/>
            <person name="Banfield J.F."/>
        </authorList>
    </citation>
    <scope>NUCLEOTIDE SEQUENCE [LARGE SCALE GENOMIC DNA]</scope>
</reference>
<dbReference type="GO" id="GO:0015627">
    <property type="term" value="C:type II protein secretion system complex"/>
    <property type="evidence" value="ECO:0007669"/>
    <property type="project" value="InterPro"/>
</dbReference>
<sequence length="159" mass="17501">MNRKGFTLIELLIVIIILGVMASLITGNFFTSLKKGRDTKRKADLEQITRALEMYYEDKKTYPVTAGLTFGASLTDSVSGKVYMQKVPNDPTSGKDYEYVSTGSDYKLYACMENNLQILPYSNLSGTPTISCSTTCSNNEVPPVSKTCYWGVSSSDISP</sequence>
<keyword evidence="5 6" id="KW-0472">Membrane</keyword>
<evidence type="ECO:0000256" key="5">
    <source>
        <dbReference type="ARBA" id="ARBA00023136"/>
    </source>
</evidence>
<organism evidence="8 9">
    <name type="scientific">Candidatus Roizmanbacteria bacterium GW2011_GWC2_34_23</name>
    <dbReference type="NCBI Taxonomy" id="1618484"/>
    <lineage>
        <taxon>Bacteria</taxon>
        <taxon>Candidatus Roizmaniibacteriota</taxon>
    </lineage>
</organism>
<dbReference type="PROSITE" id="PS00409">
    <property type="entry name" value="PROKAR_NTER_METHYL"/>
    <property type="match status" value="1"/>
</dbReference>
<evidence type="ECO:0000313" key="8">
    <source>
        <dbReference type="EMBL" id="KKP60302.1"/>
    </source>
</evidence>
<keyword evidence="2" id="KW-0488">Methylation</keyword>
<accession>A0A0G0DYR3</accession>
<dbReference type="Gene3D" id="3.30.700.10">
    <property type="entry name" value="Glycoprotein, Type 4 Pilin"/>
    <property type="match status" value="1"/>
</dbReference>
<evidence type="ECO:0000256" key="3">
    <source>
        <dbReference type="ARBA" id="ARBA00022692"/>
    </source>
</evidence>
<keyword evidence="4 6" id="KW-1133">Transmembrane helix</keyword>
<keyword evidence="3 6" id="KW-0812">Transmembrane</keyword>
<dbReference type="PRINTS" id="PR00813">
    <property type="entry name" value="BCTERIALGSPG"/>
</dbReference>
<dbReference type="AlphaFoldDB" id="A0A0G0DYR3"/>
<dbReference type="Proteomes" id="UP000034004">
    <property type="component" value="Unassembled WGS sequence"/>
</dbReference>
<evidence type="ECO:0000256" key="4">
    <source>
        <dbReference type="ARBA" id="ARBA00022989"/>
    </source>
</evidence>
<dbReference type="InterPro" id="IPR045584">
    <property type="entry name" value="Pilin-like"/>
</dbReference>
<feature type="domain" description="Type II secretion system protein GspG C-terminal" evidence="7">
    <location>
        <begin position="29"/>
        <end position="106"/>
    </location>
</feature>
<dbReference type="InterPro" id="IPR012902">
    <property type="entry name" value="N_methyl_site"/>
</dbReference>
<feature type="transmembrane region" description="Helical" evidence="6">
    <location>
        <begin position="6"/>
        <end position="31"/>
    </location>
</feature>
<protein>
    <submittedName>
        <fullName evidence="8">General secretion pathway protein G</fullName>
    </submittedName>
</protein>
<dbReference type="InterPro" id="IPR000983">
    <property type="entry name" value="Bac_GSPG_pilin"/>
</dbReference>
<evidence type="ECO:0000256" key="6">
    <source>
        <dbReference type="SAM" id="Phobius"/>
    </source>
</evidence>
<dbReference type="NCBIfam" id="TIGR02532">
    <property type="entry name" value="IV_pilin_GFxxxE"/>
    <property type="match status" value="1"/>
</dbReference>
<evidence type="ECO:0000259" key="7">
    <source>
        <dbReference type="Pfam" id="PF08334"/>
    </source>
</evidence>
<evidence type="ECO:0000256" key="2">
    <source>
        <dbReference type="ARBA" id="ARBA00022481"/>
    </source>
</evidence>
<evidence type="ECO:0000313" key="9">
    <source>
        <dbReference type="Proteomes" id="UP000034004"/>
    </source>
</evidence>